<sequence>MVRKNAFDYANSALMLLFCCSIIVPFLFVVSQSLMSNEDVLKHGVTLIPKHITFYAYKYLLVDNTFLYRAFANSVFVTTVGTGLCLLVTGGMAYALSKKYLPYRHAITLFVMATMFFSGGLIPSYLLVVGLGLKNSLWALMVPSFLSVWNMFLLRNFFMELPREVEESAYLDGANDVTILGRIAIPMSLPALATIGLFYAVGFWNSWVPASIYLNDPDKWPLQMLVKTLLTSFDPSQGGGSQDLLMVLSKDSVRSAAIILTTLPIMLVYPFLQKYFVKGITVGSIKG</sequence>
<dbReference type="RefSeq" id="WP_315607033.1">
    <property type="nucleotide sequence ID" value="NZ_CP130318.1"/>
</dbReference>
<keyword evidence="5 7" id="KW-1133">Transmembrane helix</keyword>
<dbReference type="KEGG" id="paun:MJA45_09580"/>
<dbReference type="GO" id="GO:0005886">
    <property type="term" value="C:plasma membrane"/>
    <property type="evidence" value="ECO:0007669"/>
    <property type="project" value="UniProtKB-SubCell"/>
</dbReference>
<protein>
    <submittedName>
        <fullName evidence="9">Carbohydrate ABC transporter permease</fullName>
    </submittedName>
</protein>
<dbReference type="PROSITE" id="PS50928">
    <property type="entry name" value="ABC_TM1"/>
    <property type="match status" value="1"/>
</dbReference>
<comment type="subcellular location">
    <subcellularLocation>
        <location evidence="1 7">Cell membrane</location>
        <topology evidence="1 7">Multi-pass membrane protein</topology>
    </subcellularLocation>
</comment>
<dbReference type="AlphaFoldDB" id="A0AA96LH92"/>
<keyword evidence="3" id="KW-1003">Cell membrane</keyword>
<evidence type="ECO:0000259" key="8">
    <source>
        <dbReference type="PROSITE" id="PS50928"/>
    </source>
</evidence>
<dbReference type="PANTHER" id="PTHR43744">
    <property type="entry name" value="ABC TRANSPORTER PERMEASE PROTEIN MG189-RELATED-RELATED"/>
    <property type="match status" value="1"/>
</dbReference>
<evidence type="ECO:0000256" key="4">
    <source>
        <dbReference type="ARBA" id="ARBA00022692"/>
    </source>
</evidence>
<dbReference type="CDD" id="cd06261">
    <property type="entry name" value="TM_PBP2"/>
    <property type="match status" value="1"/>
</dbReference>
<dbReference type="GO" id="GO:0055085">
    <property type="term" value="P:transmembrane transport"/>
    <property type="evidence" value="ECO:0007669"/>
    <property type="project" value="InterPro"/>
</dbReference>
<feature type="transmembrane region" description="Helical" evidence="7">
    <location>
        <begin position="179"/>
        <end position="201"/>
    </location>
</feature>
<keyword evidence="6 7" id="KW-0472">Membrane</keyword>
<keyword evidence="2 7" id="KW-0813">Transport</keyword>
<proteinExistence type="inferred from homology"/>
<dbReference type="EMBL" id="CP130318">
    <property type="protein sequence ID" value="WNQ13253.1"/>
    <property type="molecule type" value="Genomic_DNA"/>
</dbReference>
<feature type="transmembrane region" description="Helical" evidence="7">
    <location>
        <begin position="253"/>
        <end position="272"/>
    </location>
</feature>
<dbReference type="Pfam" id="PF00528">
    <property type="entry name" value="BPD_transp_1"/>
    <property type="match status" value="1"/>
</dbReference>
<dbReference type="PANTHER" id="PTHR43744:SF9">
    <property type="entry name" value="POLYGALACTURONAN_RHAMNOGALACTURONAN TRANSPORT SYSTEM PERMEASE PROTEIN YTCP"/>
    <property type="match status" value="1"/>
</dbReference>
<feature type="transmembrane region" description="Helical" evidence="7">
    <location>
        <begin position="107"/>
        <end position="131"/>
    </location>
</feature>
<evidence type="ECO:0000256" key="7">
    <source>
        <dbReference type="RuleBase" id="RU363032"/>
    </source>
</evidence>
<dbReference type="SUPFAM" id="SSF161098">
    <property type="entry name" value="MetI-like"/>
    <property type="match status" value="1"/>
</dbReference>
<reference evidence="9 10" key="1">
    <citation type="submission" date="2022-02" db="EMBL/GenBank/DDBJ databases">
        <title>Paenibacillus sp. MBLB1776 Whole Genome Shotgun Sequencing.</title>
        <authorList>
            <person name="Hwang C.Y."/>
            <person name="Cho E.-S."/>
            <person name="Seo M.-J."/>
        </authorList>
    </citation>
    <scope>NUCLEOTIDE SEQUENCE [LARGE SCALE GENOMIC DNA]</scope>
    <source>
        <strain evidence="9 10">MBLB1776</strain>
    </source>
</reference>
<accession>A0AA96LH92</accession>
<comment type="similarity">
    <text evidence="7">Belongs to the binding-protein-dependent transport system permease family.</text>
</comment>
<organism evidence="9 10">
    <name type="scientific">Paenibacillus aurantius</name>
    <dbReference type="NCBI Taxonomy" id="2918900"/>
    <lineage>
        <taxon>Bacteria</taxon>
        <taxon>Bacillati</taxon>
        <taxon>Bacillota</taxon>
        <taxon>Bacilli</taxon>
        <taxon>Bacillales</taxon>
        <taxon>Paenibacillaceae</taxon>
        <taxon>Paenibacillus</taxon>
    </lineage>
</organism>
<keyword evidence="4 7" id="KW-0812">Transmembrane</keyword>
<dbReference type="Proteomes" id="UP001305702">
    <property type="component" value="Chromosome"/>
</dbReference>
<feature type="transmembrane region" description="Helical" evidence="7">
    <location>
        <begin position="70"/>
        <end position="95"/>
    </location>
</feature>
<gene>
    <name evidence="9" type="ORF">MJA45_09580</name>
</gene>
<evidence type="ECO:0000313" key="9">
    <source>
        <dbReference type="EMBL" id="WNQ13253.1"/>
    </source>
</evidence>
<feature type="transmembrane region" description="Helical" evidence="7">
    <location>
        <begin position="12"/>
        <end position="31"/>
    </location>
</feature>
<evidence type="ECO:0000256" key="6">
    <source>
        <dbReference type="ARBA" id="ARBA00023136"/>
    </source>
</evidence>
<dbReference type="InterPro" id="IPR000515">
    <property type="entry name" value="MetI-like"/>
</dbReference>
<evidence type="ECO:0000313" key="10">
    <source>
        <dbReference type="Proteomes" id="UP001305702"/>
    </source>
</evidence>
<keyword evidence="10" id="KW-1185">Reference proteome</keyword>
<dbReference type="Gene3D" id="1.10.3720.10">
    <property type="entry name" value="MetI-like"/>
    <property type="match status" value="1"/>
</dbReference>
<feature type="transmembrane region" description="Helical" evidence="7">
    <location>
        <begin position="137"/>
        <end position="158"/>
    </location>
</feature>
<evidence type="ECO:0000256" key="2">
    <source>
        <dbReference type="ARBA" id="ARBA00022448"/>
    </source>
</evidence>
<name>A0AA96LH92_9BACL</name>
<feature type="domain" description="ABC transmembrane type-1" evidence="8">
    <location>
        <begin position="71"/>
        <end position="269"/>
    </location>
</feature>
<evidence type="ECO:0000256" key="3">
    <source>
        <dbReference type="ARBA" id="ARBA00022475"/>
    </source>
</evidence>
<dbReference type="InterPro" id="IPR035906">
    <property type="entry name" value="MetI-like_sf"/>
</dbReference>
<evidence type="ECO:0000256" key="1">
    <source>
        <dbReference type="ARBA" id="ARBA00004651"/>
    </source>
</evidence>
<evidence type="ECO:0000256" key="5">
    <source>
        <dbReference type="ARBA" id="ARBA00022989"/>
    </source>
</evidence>